<reference evidence="3 4" key="1">
    <citation type="journal article" date="2021" name="Plant Biotechnol. J.">
        <title>Multi-omics assisted identification of the key and species-specific regulatory components of drought-tolerant mechanisms in Gossypium stocksii.</title>
        <authorList>
            <person name="Yu D."/>
            <person name="Ke L."/>
            <person name="Zhang D."/>
            <person name="Wu Y."/>
            <person name="Sun Y."/>
            <person name="Mei J."/>
            <person name="Sun J."/>
            <person name="Sun Y."/>
        </authorList>
    </citation>
    <scope>NUCLEOTIDE SEQUENCE [LARGE SCALE GENOMIC DNA]</scope>
    <source>
        <strain evidence="4">cv. E1</strain>
        <tissue evidence="3">Leaf</tissue>
    </source>
</reference>
<feature type="region of interest" description="Disordered" evidence="2">
    <location>
        <begin position="1"/>
        <end position="21"/>
    </location>
</feature>
<evidence type="ECO:0000313" key="3">
    <source>
        <dbReference type="EMBL" id="KAH1083829.1"/>
    </source>
</evidence>
<keyword evidence="4" id="KW-1185">Reference proteome</keyword>
<feature type="coiled-coil region" evidence="1">
    <location>
        <begin position="87"/>
        <end position="114"/>
    </location>
</feature>
<evidence type="ECO:0000256" key="1">
    <source>
        <dbReference type="SAM" id="Coils"/>
    </source>
</evidence>
<proteinExistence type="predicted"/>
<evidence type="ECO:0000313" key="4">
    <source>
        <dbReference type="Proteomes" id="UP000828251"/>
    </source>
</evidence>
<dbReference type="PANTHER" id="PTHR33144">
    <property type="entry name" value="OS10G0409366 PROTEIN-RELATED"/>
    <property type="match status" value="1"/>
</dbReference>
<protein>
    <submittedName>
        <fullName evidence="3">Uncharacterized protein</fullName>
    </submittedName>
</protein>
<dbReference type="EMBL" id="JAIQCV010000007">
    <property type="protein sequence ID" value="KAH1083829.1"/>
    <property type="molecule type" value="Genomic_DNA"/>
</dbReference>
<name>A0A9D4A4J2_9ROSI</name>
<sequence length="125" mass="13933">MNTLSGGLLRNDEIENNSRGGRCKTKGRTLLKDLYDLNSVERAKVSKNSHGHPIGSKARLLEGFLGIVARNANMLPINYESWHHMADNNKNQALDNIKEKLKDKRAEYEAIASSDSSVHLDDVDS</sequence>
<comment type="caution">
    <text evidence="3">The sequence shown here is derived from an EMBL/GenBank/DDBJ whole genome shotgun (WGS) entry which is preliminary data.</text>
</comment>
<keyword evidence="1" id="KW-0175">Coiled coil</keyword>
<accession>A0A9D4A4J2</accession>
<dbReference type="PANTHER" id="PTHR33144:SF46">
    <property type="entry name" value="OS04G0610000 PROTEIN"/>
    <property type="match status" value="1"/>
</dbReference>
<dbReference type="AlphaFoldDB" id="A0A9D4A4J2"/>
<dbReference type="Proteomes" id="UP000828251">
    <property type="component" value="Unassembled WGS sequence"/>
</dbReference>
<organism evidence="3 4">
    <name type="scientific">Gossypium stocksii</name>
    <dbReference type="NCBI Taxonomy" id="47602"/>
    <lineage>
        <taxon>Eukaryota</taxon>
        <taxon>Viridiplantae</taxon>
        <taxon>Streptophyta</taxon>
        <taxon>Embryophyta</taxon>
        <taxon>Tracheophyta</taxon>
        <taxon>Spermatophyta</taxon>
        <taxon>Magnoliopsida</taxon>
        <taxon>eudicotyledons</taxon>
        <taxon>Gunneridae</taxon>
        <taxon>Pentapetalae</taxon>
        <taxon>rosids</taxon>
        <taxon>malvids</taxon>
        <taxon>Malvales</taxon>
        <taxon>Malvaceae</taxon>
        <taxon>Malvoideae</taxon>
        <taxon>Gossypium</taxon>
    </lineage>
</organism>
<evidence type="ECO:0000256" key="2">
    <source>
        <dbReference type="SAM" id="MobiDB-lite"/>
    </source>
</evidence>
<dbReference type="OrthoDB" id="1734008at2759"/>
<gene>
    <name evidence="3" type="ORF">J1N35_023590</name>
</gene>